<evidence type="ECO:0000256" key="6">
    <source>
        <dbReference type="SAM" id="SignalP"/>
    </source>
</evidence>
<dbReference type="PANTHER" id="PTHR12911">
    <property type="entry name" value="SAD1/UNC-84-LIKE PROTEIN-RELATED"/>
    <property type="match status" value="1"/>
</dbReference>
<evidence type="ECO:0000313" key="9">
    <source>
        <dbReference type="Proteomes" id="UP001149090"/>
    </source>
</evidence>
<dbReference type="PROSITE" id="PS51469">
    <property type="entry name" value="SUN"/>
    <property type="match status" value="1"/>
</dbReference>
<name>A0A9Q0RF89_ANAIG</name>
<accession>A0A9Q0RF89</accession>
<dbReference type="AlphaFoldDB" id="A0A9Q0RF89"/>
<dbReference type="Proteomes" id="UP001149090">
    <property type="component" value="Unassembled WGS sequence"/>
</dbReference>
<dbReference type="Gene3D" id="2.60.120.260">
    <property type="entry name" value="Galactose-binding domain-like"/>
    <property type="match status" value="1"/>
</dbReference>
<keyword evidence="5" id="KW-0175">Coiled coil</keyword>
<keyword evidence="3" id="KW-1133">Transmembrane helix</keyword>
<evidence type="ECO:0000256" key="4">
    <source>
        <dbReference type="ARBA" id="ARBA00023136"/>
    </source>
</evidence>
<keyword evidence="2" id="KW-0812">Transmembrane</keyword>
<feature type="domain" description="SUN" evidence="7">
    <location>
        <begin position="172"/>
        <end position="339"/>
    </location>
</feature>
<dbReference type="Pfam" id="PF07738">
    <property type="entry name" value="Sad1_UNC"/>
    <property type="match status" value="1"/>
</dbReference>
<keyword evidence="9" id="KW-1185">Reference proteome</keyword>
<feature type="coiled-coil region" evidence="5">
    <location>
        <begin position="89"/>
        <end position="131"/>
    </location>
</feature>
<evidence type="ECO:0000256" key="3">
    <source>
        <dbReference type="ARBA" id="ARBA00022989"/>
    </source>
</evidence>
<reference evidence="8" key="1">
    <citation type="submission" date="2022-10" db="EMBL/GenBank/DDBJ databases">
        <title>Novel sulphate-reducing endosymbionts in the free-living metamonad Anaeramoeba.</title>
        <authorList>
            <person name="Jerlstrom-Hultqvist J."/>
            <person name="Cepicka I."/>
            <person name="Gallot-Lavallee L."/>
            <person name="Salas-Leiva D."/>
            <person name="Curtis B.A."/>
            <person name="Zahonova K."/>
            <person name="Pipaliya S."/>
            <person name="Dacks J."/>
            <person name="Roger A.J."/>
        </authorList>
    </citation>
    <scope>NUCLEOTIDE SEQUENCE</scope>
    <source>
        <strain evidence="8">BMAN</strain>
    </source>
</reference>
<feature type="chain" id="PRO_5040202430" evidence="6">
    <location>
        <begin position="21"/>
        <end position="343"/>
    </location>
</feature>
<dbReference type="InterPro" id="IPR012919">
    <property type="entry name" value="SUN_dom"/>
</dbReference>
<proteinExistence type="predicted"/>
<organism evidence="8 9">
    <name type="scientific">Anaeramoeba ignava</name>
    <name type="common">Anaerobic marine amoeba</name>
    <dbReference type="NCBI Taxonomy" id="1746090"/>
    <lineage>
        <taxon>Eukaryota</taxon>
        <taxon>Metamonada</taxon>
        <taxon>Anaeramoebidae</taxon>
        <taxon>Anaeramoeba</taxon>
    </lineage>
</organism>
<comment type="subcellular location">
    <subcellularLocation>
        <location evidence="1">Membrane</location>
    </subcellularLocation>
</comment>
<protein>
    <submittedName>
        <fullName evidence="8">Klaroid isoform a-related</fullName>
    </submittedName>
</protein>
<dbReference type="GO" id="GO:0043495">
    <property type="term" value="F:protein-membrane adaptor activity"/>
    <property type="evidence" value="ECO:0007669"/>
    <property type="project" value="TreeGrafter"/>
</dbReference>
<evidence type="ECO:0000259" key="7">
    <source>
        <dbReference type="PROSITE" id="PS51469"/>
    </source>
</evidence>
<dbReference type="GO" id="GO:0016020">
    <property type="term" value="C:membrane"/>
    <property type="evidence" value="ECO:0007669"/>
    <property type="project" value="UniProtKB-SubCell"/>
</dbReference>
<dbReference type="OrthoDB" id="342281at2759"/>
<dbReference type="PANTHER" id="PTHR12911:SF8">
    <property type="entry name" value="KLAROID PROTEIN-RELATED"/>
    <property type="match status" value="1"/>
</dbReference>
<dbReference type="InterPro" id="IPR045119">
    <property type="entry name" value="SUN1-5"/>
</dbReference>
<evidence type="ECO:0000313" key="8">
    <source>
        <dbReference type="EMBL" id="KAJ5077967.1"/>
    </source>
</evidence>
<feature type="coiled-coil region" evidence="5">
    <location>
        <begin position="23"/>
        <end position="50"/>
    </location>
</feature>
<dbReference type="EMBL" id="JAPDFW010000055">
    <property type="protein sequence ID" value="KAJ5077967.1"/>
    <property type="molecule type" value="Genomic_DNA"/>
</dbReference>
<keyword evidence="4" id="KW-0472">Membrane</keyword>
<evidence type="ECO:0000256" key="2">
    <source>
        <dbReference type="ARBA" id="ARBA00022692"/>
    </source>
</evidence>
<evidence type="ECO:0000256" key="1">
    <source>
        <dbReference type="ARBA" id="ARBA00004370"/>
    </source>
</evidence>
<gene>
    <name evidence="8" type="ORF">M0811_05224</name>
</gene>
<comment type="caution">
    <text evidence="8">The sequence shown here is derived from an EMBL/GenBank/DDBJ whole genome shotgun (WGS) entry which is preliminary data.</text>
</comment>
<dbReference type="GO" id="GO:0005635">
    <property type="term" value="C:nuclear envelope"/>
    <property type="evidence" value="ECO:0007669"/>
    <property type="project" value="TreeGrafter"/>
</dbReference>
<feature type="signal peptide" evidence="6">
    <location>
        <begin position="1"/>
        <end position="20"/>
    </location>
</feature>
<sequence length="343" mass="40665">MKIFLWIIWILFFFLTPTISQEINENEKIFEQLKEELHNLNETIHQISAKIKKLEPNQFLEKILSWENLITKKWNKLKMSHKTFIIEILLNLAHEKEQTENKMSKLSRRVIQELFEKNQENEEEFEEIFEELSIILREKYGFSEKEIKMYINKILDIINWEMIDKIDYAAEGHGGWIIGSSPSYIPEHNNKWINFFFGYFLAQNQISLPEYAIQSNTHNKRCWSFGGSYGVLLVHLSKEIQPTHVTLEHLSSKVTPDYTSAPQEFQVWGFQSSQNLFSSPIYLGRFVYKIHSNSSAIQIFSIDQKNLIDSIKIIKLEILSNYGKEYTCLYRFRVHGIPKKKII</sequence>
<evidence type="ECO:0000256" key="5">
    <source>
        <dbReference type="SAM" id="Coils"/>
    </source>
</evidence>
<keyword evidence="6" id="KW-0732">Signal</keyword>